<dbReference type="Gene3D" id="3.60.130.10">
    <property type="entry name" value="Clavaminate synthase-like"/>
    <property type="match status" value="1"/>
</dbReference>
<dbReference type="AlphaFoldDB" id="A0AAX6DI93"/>
<gene>
    <name evidence="3" type="ORF">M6B38_244940</name>
</gene>
<keyword evidence="4" id="KW-1185">Reference proteome</keyword>
<comment type="caution">
    <text evidence="3">The sequence shown here is derived from an EMBL/GenBank/DDBJ whole genome shotgun (WGS) entry which is preliminary data.</text>
</comment>
<keyword evidence="1" id="KW-0560">Oxidoreductase</keyword>
<dbReference type="PANTHER" id="PTHR10696">
    <property type="entry name" value="GAMMA-BUTYROBETAINE HYDROXYLASE-RELATED"/>
    <property type="match status" value="1"/>
</dbReference>
<dbReference type="PANTHER" id="PTHR10696:SF21">
    <property type="entry name" value="TAUD_TFDA-LIKE DOMAIN-CONTAINING PROTEIN"/>
    <property type="match status" value="1"/>
</dbReference>
<reference evidence="3" key="1">
    <citation type="journal article" date="2023" name="GigaByte">
        <title>Genome assembly of the bearded iris, Iris pallida Lam.</title>
        <authorList>
            <person name="Bruccoleri R.E."/>
            <person name="Oakeley E.J."/>
            <person name="Faust A.M.E."/>
            <person name="Altorfer M."/>
            <person name="Dessus-Babus S."/>
            <person name="Burckhardt D."/>
            <person name="Oertli M."/>
            <person name="Naumann U."/>
            <person name="Petersen F."/>
            <person name="Wong J."/>
        </authorList>
    </citation>
    <scope>NUCLEOTIDE SEQUENCE</scope>
    <source>
        <strain evidence="3">GSM-AAB239-AS_SAM_17_03QT</strain>
    </source>
</reference>
<accession>A0AAX6DI93</accession>
<dbReference type="EMBL" id="JANAVB010044419">
    <property type="protein sequence ID" value="KAJ6791461.1"/>
    <property type="molecule type" value="Genomic_DNA"/>
</dbReference>
<dbReference type="SUPFAM" id="SSF51197">
    <property type="entry name" value="Clavaminate synthase-like"/>
    <property type="match status" value="1"/>
</dbReference>
<evidence type="ECO:0000259" key="2">
    <source>
        <dbReference type="Pfam" id="PF02668"/>
    </source>
</evidence>
<proteinExistence type="predicted"/>
<sequence>MGFLEGHIAEEKVFNGKVFPKTLLPPMSLVPGEPDLAETVKAEREWIAKTLQEHGAILFRGFDIRCAEDYSCVIKAFGWEEFCYQGPADRIKLADRVYTANAVPSDIMISFHHEMAMIKEFPSRIMFFCQQPPPVGGQTTIISSSVVVEKVEEELPQVLEKMEQDGIIFTLHTKSIYKNSTTSDPLAGTVWQRMLKTTDEVEAKKRALDMLACNNVKFNSDGTACFTFGPMNPIREFNGKRVMFNRVVGYETGERDAFVTFGDGSPVPSNATETIKKIYEENCVDINWQKGDILLVDNLAVQHARRPEVFRGLCWCHSRTEPHEMKLIDRTSH</sequence>
<evidence type="ECO:0000313" key="3">
    <source>
        <dbReference type="EMBL" id="KAJ6791461.1"/>
    </source>
</evidence>
<evidence type="ECO:0000256" key="1">
    <source>
        <dbReference type="ARBA" id="ARBA00023002"/>
    </source>
</evidence>
<protein>
    <submittedName>
        <fullName evidence="3">Clavaminate synthase-like protein</fullName>
    </submittedName>
</protein>
<dbReference type="InterPro" id="IPR042098">
    <property type="entry name" value="TauD-like_sf"/>
</dbReference>
<reference evidence="3" key="2">
    <citation type="submission" date="2023-04" db="EMBL/GenBank/DDBJ databases">
        <authorList>
            <person name="Bruccoleri R.E."/>
            <person name="Oakeley E.J."/>
            <person name="Faust A.-M."/>
            <person name="Dessus-Babus S."/>
            <person name="Altorfer M."/>
            <person name="Burckhardt D."/>
            <person name="Oertli M."/>
            <person name="Naumann U."/>
            <person name="Petersen F."/>
            <person name="Wong J."/>
        </authorList>
    </citation>
    <scope>NUCLEOTIDE SEQUENCE</scope>
    <source>
        <strain evidence="3">GSM-AAB239-AS_SAM_17_03QT</strain>
        <tissue evidence="3">Leaf</tissue>
    </source>
</reference>
<organism evidence="3 4">
    <name type="scientific">Iris pallida</name>
    <name type="common">Sweet iris</name>
    <dbReference type="NCBI Taxonomy" id="29817"/>
    <lineage>
        <taxon>Eukaryota</taxon>
        <taxon>Viridiplantae</taxon>
        <taxon>Streptophyta</taxon>
        <taxon>Embryophyta</taxon>
        <taxon>Tracheophyta</taxon>
        <taxon>Spermatophyta</taxon>
        <taxon>Magnoliopsida</taxon>
        <taxon>Liliopsida</taxon>
        <taxon>Asparagales</taxon>
        <taxon>Iridaceae</taxon>
        <taxon>Iridoideae</taxon>
        <taxon>Irideae</taxon>
        <taxon>Iris</taxon>
    </lineage>
</organism>
<evidence type="ECO:0000313" key="4">
    <source>
        <dbReference type="Proteomes" id="UP001140949"/>
    </source>
</evidence>
<dbReference type="GO" id="GO:0016491">
    <property type="term" value="F:oxidoreductase activity"/>
    <property type="evidence" value="ECO:0007669"/>
    <property type="project" value="UniProtKB-KW"/>
</dbReference>
<name>A0AAX6DI93_IRIPA</name>
<dbReference type="InterPro" id="IPR003819">
    <property type="entry name" value="TauD/TfdA-like"/>
</dbReference>
<dbReference type="Pfam" id="PF02668">
    <property type="entry name" value="TauD"/>
    <property type="match status" value="1"/>
</dbReference>
<dbReference type="Proteomes" id="UP001140949">
    <property type="component" value="Unassembled WGS sequence"/>
</dbReference>
<dbReference type="InterPro" id="IPR050411">
    <property type="entry name" value="AlphaKG_dependent_hydroxylases"/>
</dbReference>
<feature type="domain" description="TauD/TfdA-like" evidence="2">
    <location>
        <begin position="36"/>
        <end position="307"/>
    </location>
</feature>